<evidence type="ECO:0000259" key="1">
    <source>
        <dbReference type="Pfam" id="PF05699"/>
    </source>
</evidence>
<keyword evidence="3" id="KW-1185">Reference proteome</keyword>
<evidence type="ECO:0000313" key="3">
    <source>
        <dbReference type="Proteomes" id="UP000821837"/>
    </source>
</evidence>
<dbReference type="InterPro" id="IPR008906">
    <property type="entry name" value="HATC_C_dom"/>
</dbReference>
<accession>A0A9D4Q8H1</accession>
<reference evidence="2" key="2">
    <citation type="submission" date="2021-09" db="EMBL/GenBank/DDBJ databases">
        <authorList>
            <person name="Jia N."/>
            <person name="Wang J."/>
            <person name="Shi W."/>
            <person name="Du L."/>
            <person name="Sun Y."/>
            <person name="Zhan W."/>
            <person name="Jiang J."/>
            <person name="Wang Q."/>
            <person name="Zhang B."/>
            <person name="Ji P."/>
            <person name="Sakyi L.B."/>
            <person name="Cui X."/>
            <person name="Yuan T."/>
            <person name="Jiang B."/>
            <person name="Yang W."/>
            <person name="Lam T.T.-Y."/>
            <person name="Chang Q."/>
            <person name="Ding S."/>
            <person name="Wang X."/>
            <person name="Zhu J."/>
            <person name="Ruan X."/>
            <person name="Zhao L."/>
            <person name="Wei J."/>
            <person name="Que T."/>
            <person name="Du C."/>
            <person name="Cheng J."/>
            <person name="Dai P."/>
            <person name="Han X."/>
            <person name="Huang E."/>
            <person name="Gao Y."/>
            <person name="Liu J."/>
            <person name="Shao H."/>
            <person name="Ye R."/>
            <person name="Li L."/>
            <person name="Wei W."/>
            <person name="Wang X."/>
            <person name="Wang C."/>
            <person name="Huo Q."/>
            <person name="Li W."/>
            <person name="Guo W."/>
            <person name="Chen H."/>
            <person name="Chen S."/>
            <person name="Zhou L."/>
            <person name="Zhou L."/>
            <person name="Ni X."/>
            <person name="Tian J."/>
            <person name="Zhou Y."/>
            <person name="Sheng Y."/>
            <person name="Liu T."/>
            <person name="Pan Y."/>
            <person name="Xia L."/>
            <person name="Li J."/>
            <person name="Zhao F."/>
            <person name="Cao W."/>
        </authorList>
    </citation>
    <scope>NUCLEOTIDE SEQUENCE</scope>
    <source>
        <strain evidence="2">Rsan-2018</strain>
        <tissue evidence="2">Larvae</tissue>
    </source>
</reference>
<evidence type="ECO:0000313" key="2">
    <source>
        <dbReference type="EMBL" id="KAH7969858.1"/>
    </source>
</evidence>
<dbReference type="SUPFAM" id="SSF53098">
    <property type="entry name" value="Ribonuclease H-like"/>
    <property type="match status" value="1"/>
</dbReference>
<dbReference type="Pfam" id="PF05699">
    <property type="entry name" value="Dimer_Tnp_hAT"/>
    <property type="match status" value="1"/>
</dbReference>
<reference evidence="2" key="1">
    <citation type="journal article" date="2020" name="Cell">
        <title>Large-Scale Comparative Analyses of Tick Genomes Elucidate Their Genetic Diversity and Vector Capacities.</title>
        <authorList>
            <consortium name="Tick Genome and Microbiome Consortium (TIGMIC)"/>
            <person name="Jia N."/>
            <person name="Wang J."/>
            <person name="Shi W."/>
            <person name="Du L."/>
            <person name="Sun Y."/>
            <person name="Zhan W."/>
            <person name="Jiang J.F."/>
            <person name="Wang Q."/>
            <person name="Zhang B."/>
            <person name="Ji P."/>
            <person name="Bell-Sakyi L."/>
            <person name="Cui X.M."/>
            <person name="Yuan T.T."/>
            <person name="Jiang B.G."/>
            <person name="Yang W.F."/>
            <person name="Lam T.T."/>
            <person name="Chang Q.C."/>
            <person name="Ding S.J."/>
            <person name="Wang X.J."/>
            <person name="Zhu J.G."/>
            <person name="Ruan X.D."/>
            <person name="Zhao L."/>
            <person name="Wei J.T."/>
            <person name="Ye R.Z."/>
            <person name="Que T.C."/>
            <person name="Du C.H."/>
            <person name="Zhou Y.H."/>
            <person name="Cheng J.X."/>
            <person name="Dai P.F."/>
            <person name="Guo W.B."/>
            <person name="Han X.H."/>
            <person name="Huang E.J."/>
            <person name="Li L.F."/>
            <person name="Wei W."/>
            <person name="Gao Y.C."/>
            <person name="Liu J.Z."/>
            <person name="Shao H.Z."/>
            <person name="Wang X."/>
            <person name="Wang C.C."/>
            <person name="Yang T.C."/>
            <person name="Huo Q.B."/>
            <person name="Li W."/>
            <person name="Chen H.Y."/>
            <person name="Chen S.E."/>
            <person name="Zhou L.G."/>
            <person name="Ni X.B."/>
            <person name="Tian J.H."/>
            <person name="Sheng Y."/>
            <person name="Liu T."/>
            <person name="Pan Y.S."/>
            <person name="Xia L.Y."/>
            <person name="Li J."/>
            <person name="Zhao F."/>
            <person name="Cao W.C."/>
        </authorList>
    </citation>
    <scope>NUCLEOTIDE SEQUENCE</scope>
    <source>
        <strain evidence="2">Rsan-2018</strain>
    </source>
</reference>
<name>A0A9D4Q8H1_RHISA</name>
<comment type="caution">
    <text evidence="2">The sequence shown here is derived from an EMBL/GenBank/DDBJ whole genome shotgun (WGS) entry which is preliminary data.</text>
</comment>
<organism evidence="2 3">
    <name type="scientific">Rhipicephalus sanguineus</name>
    <name type="common">Brown dog tick</name>
    <name type="synonym">Ixodes sanguineus</name>
    <dbReference type="NCBI Taxonomy" id="34632"/>
    <lineage>
        <taxon>Eukaryota</taxon>
        <taxon>Metazoa</taxon>
        <taxon>Ecdysozoa</taxon>
        <taxon>Arthropoda</taxon>
        <taxon>Chelicerata</taxon>
        <taxon>Arachnida</taxon>
        <taxon>Acari</taxon>
        <taxon>Parasitiformes</taxon>
        <taxon>Ixodida</taxon>
        <taxon>Ixodoidea</taxon>
        <taxon>Ixodidae</taxon>
        <taxon>Rhipicephalinae</taxon>
        <taxon>Rhipicephalus</taxon>
        <taxon>Rhipicephalus</taxon>
    </lineage>
</organism>
<feature type="domain" description="HAT C-terminal dimerisation" evidence="1">
    <location>
        <begin position="97"/>
        <end position="166"/>
    </location>
</feature>
<dbReference type="GO" id="GO:0046983">
    <property type="term" value="F:protein dimerization activity"/>
    <property type="evidence" value="ECO:0007669"/>
    <property type="project" value="InterPro"/>
</dbReference>
<sequence>MSHIFSLEKMTAATTKAANKALVYLEKSNTWKFFKDVRCSDPLQVGCLSKKRSEFTGAPQLAGESLVLAAEWEVYLKSAQELKTSDRDLAPFLSKQENPGADFDVLAFWARMQQLTPTLSSIAPKYLAIPINSVDAERSFSRYGDIVSHKRHSLSEESTKYHLMLSHNSFLQF</sequence>
<dbReference type="AlphaFoldDB" id="A0A9D4Q8H1"/>
<dbReference type="VEuPathDB" id="VectorBase:RSAN_053689"/>
<gene>
    <name evidence="2" type="ORF">HPB52_022379</name>
</gene>
<dbReference type="InterPro" id="IPR012337">
    <property type="entry name" value="RNaseH-like_sf"/>
</dbReference>
<dbReference type="EMBL" id="JABSTV010001248">
    <property type="protein sequence ID" value="KAH7969858.1"/>
    <property type="molecule type" value="Genomic_DNA"/>
</dbReference>
<protein>
    <recommendedName>
        <fullName evidence="1">HAT C-terminal dimerisation domain-containing protein</fullName>
    </recommendedName>
</protein>
<proteinExistence type="predicted"/>
<dbReference type="Proteomes" id="UP000821837">
    <property type="component" value="Unassembled WGS sequence"/>
</dbReference>